<evidence type="ECO:0000256" key="4">
    <source>
        <dbReference type="ARBA" id="ARBA00022692"/>
    </source>
</evidence>
<accession>A0A1Q2CKA7</accession>
<comment type="similarity">
    <text evidence="7">Belongs to the binding-protein-dependent transport system permease family.</text>
</comment>
<feature type="transmembrane region" description="Helical" evidence="7">
    <location>
        <begin position="84"/>
        <end position="110"/>
    </location>
</feature>
<dbReference type="Proteomes" id="UP000188145">
    <property type="component" value="Chromosome"/>
</dbReference>
<feature type="transmembrane region" description="Helical" evidence="7">
    <location>
        <begin position="176"/>
        <end position="200"/>
    </location>
</feature>
<dbReference type="AlphaFoldDB" id="A0A1Q2CKA7"/>
<dbReference type="InterPro" id="IPR000515">
    <property type="entry name" value="MetI-like"/>
</dbReference>
<evidence type="ECO:0000256" key="6">
    <source>
        <dbReference type="ARBA" id="ARBA00023136"/>
    </source>
</evidence>
<evidence type="ECO:0000256" key="7">
    <source>
        <dbReference type="RuleBase" id="RU363032"/>
    </source>
</evidence>
<dbReference type="CDD" id="cd06261">
    <property type="entry name" value="TM_PBP2"/>
    <property type="match status" value="1"/>
</dbReference>
<protein>
    <recommendedName>
        <fullName evidence="8">ABC transmembrane type-1 domain-containing protein</fullName>
    </recommendedName>
</protein>
<dbReference type="GO" id="GO:0055085">
    <property type="term" value="P:transmembrane transport"/>
    <property type="evidence" value="ECO:0007669"/>
    <property type="project" value="InterPro"/>
</dbReference>
<name>A0A1Q2CKA7_9ACTN</name>
<dbReference type="InterPro" id="IPR050809">
    <property type="entry name" value="UgpAE/MalFG_permease"/>
</dbReference>
<keyword evidence="2 7" id="KW-0813">Transport</keyword>
<sequence>MSTNVIAPSGQGAAGTAAPQRKARALPYLLLAPAAAILLVVLGYPVYRLLGLSFSQAKLRDFVKGTEHWNNFANYTKMLADGAFWAAMGRTVVFTVACVVATMVIGTLLALMMVKLRKGMRLLLLVCLLLAWATPQVTATQVWQWLFDTRYGLINHLLSSAGFKQFENYSWLASPVSLLAVAGIIVVWGAVPFVTLTLYAGRTQVSESLYESAGLDGAGGWRSFFSITLPMLAPIFTMLAALSTIWDFRVFTQVFLLQQAGGITSETNLIAIYAYRTSFSGNDFGLGAAMAMAMIVVLAGLSVFYVRRMLKEVQA</sequence>
<dbReference type="EMBL" id="CP019606">
    <property type="protein sequence ID" value="AQP46541.1"/>
    <property type="molecule type" value="Genomic_DNA"/>
</dbReference>
<feature type="domain" description="ABC transmembrane type-1" evidence="8">
    <location>
        <begin position="88"/>
        <end position="307"/>
    </location>
</feature>
<dbReference type="InterPro" id="IPR035906">
    <property type="entry name" value="MetI-like_sf"/>
</dbReference>
<feature type="transmembrane region" description="Helical" evidence="7">
    <location>
        <begin position="284"/>
        <end position="306"/>
    </location>
</feature>
<organism evidence="9 10">
    <name type="scientific">Tessaracoccus aquimaris</name>
    <dbReference type="NCBI Taxonomy" id="1332264"/>
    <lineage>
        <taxon>Bacteria</taxon>
        <taxon>Bacillati</taxon>
        <taxon>Actinomycetota</taxon>
        <taxon>Actinomycetes</taxon>
        <taxon>Propionibacteriales</taxon>
        <taxon>Propionibacteriaceae</taxon>
        <taxon>Tessaracoccus</taxon>
    </lineage>
</organism>
<evidence type="ECO:0000259" key="8">
    <source>
        <dbReference type="PROSITE" id="PS50928"/>
    </source>
</evidence>
<feature type="transmembrane region" description="Helical" evidence="7">
    <location>
        <begin position="221"/>
        <end position="246"/>
    </location>
</feature>
<dbReference type="SUPFAM" id="SSF161098">
    <property type="entry name" value="MetI-like"/>
    <property type="match status" value="1"/>
</dbReference>
<keyword evidence="3" id="KW-1003">Cell membrane</keyword>
<dbReference type="STRING" id="1332264.BW730_02275"/>
<evidence type="ECO:0000313" key="9">
    <source>
        <dbReference type="EMBL" id="AQP46541.1"/>
    </source>
</evidence>
<evidence type="ECO:0000256" key="2">
    <source>
        <dbReference type="ARBA" id="ARBA00022448"/>
    </source>
</evidence>
<keyword evidence="5 7" id="KW-1133">Transmembrane helix</keyword>
<dbReference type="OrthoDB" id="9804439at2"/>
<reference evidence="10" key="1">
    <citation type="submission" date="2017-02" db="EMBL/GenBank/DDBJ databases">
        <title>Tessaracoccus aquaemaris sp. nov., isolated from the intestine of a Korean rockfish, Sebastes schlegelii, in a marine aquaculture pond.</title>
        <authorList>
            <person name="Tak E.J."/>
            <person name="Bae J.-W."/>
        </authorList>
    </citation>
    <scope>NUCLEOTIDE SEQUENCE [LARGE SCALE GENOMIC DNA]</scope>
    <source>
        <strain evidence="10">NSG39</strain>
    </source>
</reference>
<dbReference type="PANTHER" id="PTHR43227:SF8">
    <property type="entry name" value="DIACETYLCHITOBIOSE UPTAKE SYSTEM PERMEASE PROTEIN DASB"/>
    <property type="match status" value="1"/>
</dbReference>
<dbReference type="PANTHER" id="PTHR43227">
    <property type="entry name" value="BLL4140 PROTEIN"/>
    <property type="match status" value="1"/>
</dbReference>
<feature type="transmembrane region" description="Helical" evidence="7">
    <location>
        <begin position="122"/>
        <end position="143"/>
    </location>
</feature>
<dbReference type="GO" id="GO:0005886">
    <property type="term" value="C:plasma membrane"/>
    <property type="evidence" value="ECO:0007669"/>
    <property type="project" value="UniProtKB-SubCell"/>
</dbReference>
<proteinExistence type="inferred from homology"/>
<comment type="subcellular location">
    <subcellularLocation>
        <location evidence="1 7">Cell membrane</location>
        <topology evidence="1 7">Multi-pass membrane protein</topology>
    </subcellularLocation>
</comment>
<keyword evidence="4 7" id="KW-0812">Transmembrane</keyword>
<gene>
    <name evidence="9" type="ORF">BW730_02275</name>
</gene>
<keyword evidence="10" id="KW-1185">Reference proteome</keyword>
<dbReference type="Gene3D" id="1.10.3720.10">
    <property type="entry name" value="MetI-like"/>
    <property type="match status" value="1"/>
</dbReference>
<evidence type="ECO:0000313" key="10">
    <source>
        <dbReference type="Proteomes" id="UP000188145"/>
    </source>
</evidence>
<evidence type="ECO:0000256" key="5">
    <source>
        <dbReference type="ARBA" id="ARBA00022989"/>
    </source>
</evidence>
<dbReference type="PROSITE" id="PS50928">
    <property type="entry name" value="ABC_TM1"/>
    <property type="match status" value="1"/>
</dbReference>
<keyword evidence="6 7" id="KW-0472">Membrane</keyword>
<evidence type="ECO:0000256" key="3">
    <source>
        <dbReference type="ARBA" id="ARBA00022475"/>
    </source>
</evidence>
<dbReference type="Pfam" id="PF00528">
    <property type="entry name" value="BPD_transp_1"/>
    <property type="match status" value="1"/>
</dbReference>
<evidence type="ECO:0000256" key="1">
    <source>
        <dbReference type="ARBA" id="ARBA00004651"/>
    </source>
</evidence>
<feature type="transmembrane region" description="Helical" evidence="7">
    <location>
        <begin position="28"/>
        <end position="47"/>
    </location>
</feature>
<dbReference type="RefSeq" id="WP_077684840.1">
    <property type="nucleotide sequence ID" value="NZ_CP019606.1"/>
</dbReference>
<dbReference type="KEGG" id="tes:BW730_02275"/>